<dbReference type="InterPro" id="IPR011008">
    <property type="entry name" value="Dimeric_a/b-barrel"/>
</dbReference>
<gene>
    <name evidence="2" type="ORF">H9N25_08335</name>
</gene>
<dbReference type="PANTHER" id="PTHR36453:SF1">
    <property type="entry name" value="RIGHT HANDED BETA HELIX DOMAIN-CONTAINING PROTEIN"/>
    <property type="match status" value="1"/>
</dbReference>
<accession>A0ABX6TLM4</accession>
<dbReference type="Gene3D" id="3.30.70.100">
    <property type="match status" value="1"/>
</dbReference>
<name>A0ABX6TLM4_9SPHI</name>
<dbReference type="InterPro" id="IPR008000">
    <property type="entry name" value="Rham/fucose_mutarotase"/>
</dbReference>
<evidence type="ECO:0000313" key="2">
    <source>
        <dbReference type="EMBL" id="QNR86386.1"/>
    </source>
</evidence>
<dbReference type="SMART" id="SM00710">
    <property type="entry name" value="PbH1"/>
    <property type="match status" value="5"/>
</dbReference>
<feature type="domain" description="GH141-like insertion" evidence="1">
    <location>
        <begin position="182"/>
        <end position="334"/>
    </location>
</feature>
<dbReference type="EMBL" id="CP061171">
    <property type="protein sequence ID" value="QNR86386.1"/>
    <property type="molecule type" value="Genomic_DNA"/>
</dbReference>
<keyword evidence="3" id="KW-1185">Reference proteome</keyword>
<dbReference type="SUPFAM" id="SSF54909">
    <property type="entry name" value="Dimeric alpha+beta barrel"/>
    <property type="match status" value="1"/>
</dbReference>
<dbReference type="Pfam" id="PF21231">
    <property type="entry name" value="GH141_M"/>
    <property type="match status" value="1"/>
</dbReference>
<dbReference type="InterPro" id="IPR011050">
    <property type="entry name" value="Pectin_lyase_fold/virulence"/>
</dbReference>
<dbReference type="Gene3D" id="2.160.20.10">
    <property type="entry name" value="Single-stranded right-handed beta-helix, Pectin lyase-like"/>
    <property type="match status" value="2"/>
</dbReference>
<evidence type="ECO:0000259" key="1">
    <source>
        <dbReference type="Pfam" id="PF21231"/>
    </source>
</evidence>
<protein>
    <submittedName>
        <fullName evidence="2">Right-handed parallel beta-helix repeat-containing protein</fullName>
    </submittedName>
</protein>
<organism evidence="2 3">
    <name type="scientific">Pedobacter riviphilus</name>
    <dbReference type="NCBI Taxonomy" id="2766984"/>
    <lineage>
        <taxon>Bacteria</taxon>
        <taxon>Pseudomonadati</taxon>
        <taxon>Bacteroidota</taxon>
        <taxon>Sphingobacteriia</taxon>
        <taxon>Sphingobacteriales</taxon>
        <taxon>Sphingobacteriaceae</taxon>
        <taxon>Pedobacter</taxon>
    </lineage>
</organism>
<dbReference type="InterPro" id="IPR012334">
    <property type="entry name" value="Pectin_lyas_fold"/>
</dbReference>
<dbReference type="SUPFAM" id="SSF51126">
    <property type="entry name" value="Pectin lyase-like"/>
    <property type="match status" value="1"/>
</dbReference>
<dbReference type="InterPro" id="IPR048482">
    <property type="entry name" value="GH141_ins"/>
</dbReference>
<dbReference type="Proteomes" id="UP000516439">
    <property type="component" value="Chromosome"/>
</dbReference>
<dbReference type="Pfam" id="PF05336">
    <property type="entry name" value="rhaM"/>
    <property type="match status" value="1"/>
</dbReference>
<evidence type="ECO:0000313" key="3">
    <source>
        <dbReference type="Proteomes" id="UP000516439"/>
    </source>
</evidence>
<dbReference type="PANTHER" id="PTHR36453">
    <property type="entry name" value="SECRETED PROTEIN-RELATED"/>
    <property type="match status" value="1"/>
</dbReference>
<reference evidence="2 3" key="1">
    <citation type="submission" date="2020-09" db="EMBL/GenBank/DDBJ databases">
        <title>Pedobacter sp. SW-16 isolated from soil near Yeocheon.</title>
        <authorList>
            <person name="Im H.S."/>
            <person name="Joung Y."/>
            <person name="Lee S.-S."/>
        </authorList>
    </citation>
    <scope>NUCLEOTIDE SEQUENCE [LARGE SCALE GENOMIC DNA]</scope>
    <source>
        <strain evidence="2 3">SW-16</strain>
    </source>
</reference>
<proteinExistence type="predicted"/>
<dbReference type="InterPro" id="IPR006626">
    <property type="entry name" value="PbH1"/>
</dbReference>
<sequence>MSLTTILQTIQLPWFVSPRTKQFKSFLILSPWSVSSQTNPAECFPSNYLNLKRCSIILLILSLLHLKTSAADIYVSLNGNDANLGTKEKPLATLHSAIRKARELRRLNDSSVNNGIKIIIGKGFYQLHEPVVLRPEDSGTKDSPTEIISAPNEKVILSGGIQIKNWKKLNRTIAGLPKESVGKVWVADIPNFDGSDLQFRQLWVNGNKAVRAKNYYGEEMGRILSWDSEKQTCKIPLQKNISLANTKGMEMLIHQWWAIANLRVKSVKIIGNAAKLSFMQPESRIQSEHPWPAPWISDKTGNSAFYLTNAIQFLNEPGEWFEDLQHHKLYYWPKASENMLNAEVIAPALENLVKIEGTIDQPVSYVSFKGISFEHSTWLRPSKQGHVPHQAGMYMLDAYKLEKVGTPDKPTLENQAWVGRPAAAIEVSYAYHTTFESCQFEHLASTGLDYKKGTAENEIKGNLFKDIGGSAILIGTFSDEATEVHLPYNPTDQREISTNNKIENNLITNVTNEDWGAVGIGAGYVRGIKILHNEISDVSYSGISMGWGWTKTKNAMENNTISGNKIHHYGKHMYDVAGIYTLSAQPRSFITENVVDSIYKAPYSHLPDHWFYLYTDEGSSYFTIKNNWTPTEKYLQNANGPDNLWESNGPKVADHIKQSAGLEKPFQYLLKEKANYSKRGTNQAVDQSVVFELVFKSDNLPSNSTLKTFAKENNLLPGSIYKWGNRLVIYTSSLKVESLQQTLKRLSAAEIELYDNLFYEFNREKNCGDKPVAEWDNIILSANLVKDEKLQKEYLAYHKTQFEKWPEISKGFCKAEFQRLAIFKNDRQLMLIISIPKGKSLNELNPKTTENNPKVNEWNAIMKKYQEGIEGTKPEEVWVFFKPIE</sequence>